<reference evidence="7" key="2">
    <citation type="journal article" date="2023" name="Science">
        <title>Genomic signatures of disease resistance in endangered staghorn corals.</title>
        <authorList>
            <person name="Vollmer S.V."/>
            <person name="Selwyn J.D."/>
            <person name="Despard B.A."/>
            <person name="Roesel C.L."/>
        </authorList>
    </citation>
    <scope>NUCLEOTIDE SEQUENCE</scope>
    <source>
        <strain evidence="7">K2</strain>
    </source>
</reference>
<organism evidence="7 8">
    <name type="scientific">Acropora cervicornis</name>
    <name type="common">Staghorn coral</name>
    <dbReference type="NCBI Taxonomy" id="6130"/>
    <lineage>
        <taxon>Eukaryota</taxon>
        <taxon>Metazoa</taxon>
        <taxon>Cnidaria</taxon>
        <taxon>Anthozoa</taxon>
        <taxon>Hexacorallia</taxon>
        <taxon>Scleractinia</taxon>
        <taxon>Astrocoeniina</taxon>
        <taxon>Acroporidae</taxon>
        <taxon>Acropora</taxon>
    </lineage>
</organism>
<dbReference type="InterPro" id="IPR036640">
    <property type="entry name" value="ABC1_TM_sf"/>
</dbReference>
<keyword evidence="2 5" id="KW-0812">Transmembrane</keyword>
<gene>
    <name evidence="7" type="ORF">P5673_029743</name>
</gene>
<dbReference type="Gene3D" id="1.20.1560.10">
    <property type="entry name" value="ABC transporter type 1, transmembrane domain"/>
    <property type="match status" value="1"/>
</dbReference>
<evidence type="ECO:0000256" key="4">
    <source>
        <dbReference type="ARBA" id="ARBA00023136"/>
    </source>
</evidence>
<dbReference type="PROSITE" id="PS50929">
    <property type="entry name" value="ABC_TM1F"/>
    <property type="match status" value="1"/>
</dbReference>
<evidence type="ECO:0000256" key="5">
    <source>
        <dbReference type="SAM" id="Phobius"/>
    </source>
</evidence>
<evidence type="ECO:0000256" key="2">
    <source>
        <dbReference type="ARBA" id="ARBA00022692"/>
    </source>
</evidence>
<dbReference type="PANTHER" id="PTHR43394">
    <property type="entry name" value="ATP-DEPENDENT PERMEASE MDL1, MITOCHONDRIAL"/>
    <property type="match status" value="1"/>
</dbReference>
<keyword evidence="3 5" id="KW-1133">Transmembrane helix</keyword>
<protein>
    <submittedName>
        <fullName evidence="7">ABC transporter B family member 1</fullName>
    </submittedName>
</protein>
<dbReference type="GO" id="GO:0005743">
    <property type="term" value="C:mitochondrial inner membrane"/>
    <property type="evidence" value="ECO:0007669"/>
    <property type="project" value="TreeGrafter"/>
</dbReference>
<feature type="domain" description="ABC transmembrane type-1" evidence="6">
    <location>
        <begin position="1"/>
        <end position="121"/>
    </location>
</feature>
<dbReference type="PANTHER" id="PTHR43394:SF1">
    <property type="entry name" value="ATP-BINDING CASSETTE SUB-FAMILY B MEMBER 10, MITOCHONDRIAL"/>
    <property type="match status" value="1"/>
</dbReference>
<dbReference type="EMBL" id="JARQWQ010000121">
    <property type="protein sequence ID" value="KAK2549765.1"/>
    <property type="molecule type" value="Genomic_DNA"/>
</dbReference>
<evidence type="ECO:0000259" key="6">
    <source>
        <dbReference type="PROSITE" id="PS50929"/>
    </source>
</evidence>
<comment type="caution">
    <text evidence="7">The sequence shown here is derived from an EMBL/GenBank/DDBJ whole genome shotgun (WGS) entry which is preliminary data.</text>
</comment>
<keyword evidence="4 5" id="KW-0472">Membrane</keyword>
<dbReference type="GO" id="GO:0005524">
    <property type="term" value="F:ATP binding"/>
    <property type="evidence" value="ECO:0007669"/>
    <property type="project" value="InterPro"/>
</dbReference>
<dbReference type="Proteomes" id="UP001249851">
    <property type="component" value="Unassembled WGS sequence"/>
</dbReference>
<evidence type="ECO:0000256" key="1">
    <source>
        <dbReference type="ARBA" id="ARBA00004141"/>
    </source>
</evidence>
<dbReference type="SUPFAM" id="SSF90123">
    <property type="entry name" value="ABC transporter transmembrane region"/>
    <property type="match status" value="1"/>
</dbReference>
<evidence type="ECO:0000313" key="8">
    <source>
        <dbReference type="Proteomes" id="UP001249851"/>
    </source>
</evidence>
<name>A0AAD9PVD7_ACRCE</name>
<dbReference type="InterPro" id="IPR039421">
    <property type="entry name" value="Type_1_exporter"/>
</dbReference>
<dbReference type="InterPro" id="IPR011527">
    <property type="entry name" value="ABC1_TM_dom"/>
</dbReference>
<dbReference type="GO" id="GO:0090374">
    <property type="term" value="P:oligopeptide export from mitochondrion"/>
    <property type="evidence" value="ECO:0007669"/>
    <property type="project" value="TreeGrafter"/>
</dbReference>
<dbReference type="GO" id="GO:0015421">
    <property type="term" value="F:ABC-type oligopeptide transporter activity"/>
    <property type="evidence" value="ECO:0007669"/>
    <property type="project" value="TreeGrafter"/>
</dbReference>
<comment type="subcellular location">
    <subcellularLocation>
        <location evidence="1">Membrane</location>
        <topology evidence="1">Multi-pass membrane protein</topology>
    </subcellularLocation>
</comment>
<feature type="transmembrane region" description="Helical" evidence="5">
    <location>
        <begin position="55"/>
        <end position="80"/>
    </location>
</feature>
<evidence type="ECO:0000313" key="7">
    <source>
        <dbReference type="EMBL" id="KAK2549765.1"/>
    </source>
</evidence>
<sequence>MGLRKRFQDELAAASSTAEEAIANIRTVRSFSQERKSMNSYGTDIDKSYKSGAKLALASGFFNGFIGIIGQGAVVLVLWYGGSLVNKHELDVGILTAFMLYTLNVAMAFAFLSSLYGDFMQAVGASVRMFELMDRIPSIDLEGGKKLSTVNQVIQFQDVYFAYPSRPDNDVLKSPEAKGYFEEPVFAEHEYLPQNRLDARFMDHKEKKVIAVEMRCPWIDNGTQKDEEKTRKYGPLRWALKRQFPGYCVNGLMRWTCQ</sequence>
<feature type="transmembrane region" description="Helical" evidence="5">
    <location>
        <begin position="92"/>
        <end position="112"/>
    </location>
</feature>
<dbReference type="AlphaFoldDB" id="A0AAD9PVD7"/>
<evidence type="ECO:0000256" key="3">
    <source>
        <dbReference type="ARBA" id="ARBA00022989"/>
    </source>
</evidence>
<accession>A0AAD9PVD7</accession>
<keyword evidence="8" id="KW-1185">Reference proteome</keyword>
<dbReference type="Pfam" id="PF00664">
    <property type="entry name" value="ABC_membrane"/>
    <property type="match status" value="1"/>
</dbReference>
<proteinExistence type="predicted"/>
<reference evidence="7" key="1">
    <citation type="journal article" date="2023" name="G3 (Bethesda)">
        <title>Whole genome assembly and annotation of the endangered Caribbean coral Acropora cervicornis.</title>
        <authorList>
            <person name="Selwyn J.D."/>
            <person name="Vollmer S.V."/>
        </authorList>
    </citation>
    <scope>NUCLEOTIDE SEQUENCE</scope>
    <source>
        <strain evidence="7">K2</strain>
    </source>
</reference>